<dbReference type="EMBL" id="CAJNNV010003513">
    <property type="protein sequence ID" value="CAE8589148.1"/>
    <property type="molecule type" value="Genomic_DNA"/>
</dbReference>
<dbReference type="InterPro" id="IPR011992">
    <property type="entry name" value="EF-hand-dom_pair"/>
</dbReference>
<dbReference type="InterPro" id="IPR002048">
    <property type="entry name" value="EF_hand_dom"/>
</dbReference>
<comment type="caution">
    <text evidence="3">The sequence shown here is derived from an EMBL/GenBank/DDBJ whole genome shotgun (WGS) entry which is preliminary data.</text>
</comment>
<dbReference type="Proteomes" id="UP000654075">
    <property type="component" value="Unassembled WGS sequence"/>
</dbReference>
<proteinExistence type="predicted"/>
<gene>
    <name evidence="3" type="ORF">PGLA1383_LOCUS7926</name>
</gene>
<dbReference type="PROSITE" id="PS00018">
    <property type="entry name" value="EF_HAND_1"/>
    <property type="match status" value="1"/>
</dbReference>
<feature type="domain" description="EF-hand" evidence="2">
    <location>
        <begin position="90"/>
        <end position="125"/>
    </location>
</feature>
<name>A0A813DJG8_POLGL</name>
<dbReference type="OrthoDB" id="26525at2759"/>
<protein>
    <recommendedName>
        <fullName evidence="2">EF-hand domain-containing protein</fullName>
    </recommendedName>
</protein>
<dbReference type="SUPFAM" id="SSF47473">
    <property type="entry name" value="EF-hand"/>
    <property type="match status" value="1"/>
</dbReference>
<evidence type="ECO:0000313" key="4">
    <source>
        <dbReference type="Proteomes" id="UP000654075"/>
    </source>
</evidence>
<reference evidence="3" key="1">
    <citation type="submission" date="2021-02" db="EMBL/GenBank/DDBJ databases">
        <authorList>
            <person name="Dougan E. K."/>
            <person name="Rhodes N."/>
            <person name="Thang M."/>
            <person name="Chan C."/>
        </authorList>
    </citation>
    <scope>NUCLEOTIDE SEQUENCE</scope>
</reference>
<evidence type="ECO:0000313" key="3">
    <source>
        <dbReference type="EMBL" id="CAE8589148.1"/>
    </source>
</evidence>
<dbReference type="Gene3D" id="1.10.238.10">
    <property type="entry name" value="EF-hand"/>
    <property type="match status" value="1"/>
</dbReference>
<dbReference type="Pfam" id="PF13499">
    <property type="entry name" value="EF-hand_7"/>
    <property type="match status" value="1"/>
</dbReference>
<keyword evidence="1" id="KW-0106">Calcium</keyword>
<dbReference type="AlphaFoldDB" id="A0A813DJG8"/>
<accession>A0A813DJG8</accession>
<evidence type="ECO:0000259" key="2">
    <source>
        <dbReference type="PROSITE" id="PS50222"/>
    </source>
</evidence>
<dbReference type="PROSITE" id="PS50222">
    <property type="entry name" value="EF_HAND_2"/>
    <property type="match status" value="1"/>
</dbReference>
<keyword evidence="4" id="KW-1185">Reference proteome</keyword>
<evidence type="ECO:0000256" key="1">
    <source>
        <dbReference type="ARBA" id="ARBA00022837"/>
    </source>
</evidence>
<organism evidence="3 4">
    <name type="scientific">Polarella glacialis</name>
    <name type="common">Dinoflagellate</name>
    <dbReference type="NCBI Taxonomy" id="89957"/>
    <lineage>
        <taxon>Eukaryota</taxon>
        <taxon>Sar</taxon>
        <taxon>Alveolata</taxon>
        <taxon>Dinophyceae</taxon>
        <taxon>Suessiales</taxon>
        <taxon>Suessiaceae</taxon>
        <taxon>Polarella</taxon>
    </lineage>
</organism>
<dbReference type="GO" id="GO:0005509">
    <property type="term" value="F:calcium ion binding"/>
    <property type="evidence" value="ECO:0007669"/>
    <property type="project" value="InterPro"/>
</dbReference>
<dbReference type="InterPro" id="IPR018247">
    <property type="entry name" value="EF_Hand_1_Ca_BS"/>
</dbReference>
<sequence length="251" mass="27774">MAELRLQSVLSKHSYLRNDQHDLHEQVKACEADLAAGNQAGADDKVDRILQELDVELKGLAAAFRRFSFGKQELKDKEVKLMSEYLGFPSSDADVKLLMQAIDTDSTGTISFDEFTNYVGAVGGSMKLFEVRRCSIGDRLGRTGSGSFVDDPEGLRMALLSAAIDEDAQAYWRLVVSPSEFVEVLMKILYGARRRALQVPFVDPADLDQAAFEELVKVEDAEEGTVWVFLMREKRDCKATRGPLALASAKG</sequence>